<sequence>MKVLGIVVSLGILLVLLGCTTENGHGNDDLVRGSWNLTNVSGGFAGVDDDFEKGKIVWKFDAKGGTLMVVNNDESNSIYNGLSTGTYTYSVLQEKDKYYLLVNDKEMGGILVEETKLLLDQNSSTSGSGADGFILVLEK</sequence>
<dbReference type="EMBL" id="JACLHY010000003">
    <property type="protein sequence ID" value="MBC8767395.1"/>
    <property type="molecule type" value="Genomic_DNA"/>
</dbReference>
<dbReference type="PROSITE" id="PS51257">
    <property type="entry name" value="PROKAR_LIPOPROTEIN"/>
    <property type="match status" value="1"/>
</dbReference>
<gene>
    <name evidence="1" type="ORF">H4O18_05270</name>
</gene>
<reference evidence="1 2" key="1">
    <citation type="submission" date="2020-08" db="EMBL/GenBank/DDBJ databases">
        <title>Arenibacter gaetbuli sp. nov., isolated from a sand dune.</title>
        <authorList>
            <person name="Park S."/>
            <person name="Yoon J.-H."/>
        </authorList>
    </citation>
    <scope>NUCLEOTIDE SEQUENCE [LARGE SCALE GENOMIC DNA]</scope>
    <source>
        <strain evidence="1 2">BSSL-BM3</strain>
    </source>
</reference>
<evidence type="ECO:0000313" key="1">
    <source>
        <dbReference type="EMBL" id="MBC8767395.1"/>
    </source>
</evidence>
<comment type="caution">
    <text evidence="1">The sequence shown here is derived from an EMBL/GenBank/DDBJ whole genome shotgun (WGS) entry which is preliminary data.</text>
</comment>
<proteinExistence type="predicted"/>
<dbReference type="Proteomes" id="UP000618952">
    <property type="component" value="Unassembled WGS sequence"/>
</dbReference>
<evidence type="ECO:0008006" key="3">
    <source>
        <dbReference type="Google" id="ProtNLM"/>
    </source>
</evidence>
<evidence type="ECO:0000313" key="2">
    <source>
        <dbReference type="Proteomes" id="UP000618952"/>
    </source>
</evidence>
<organism evidence="1 2">
    <name type="scientific">Arenibacter arenosicollis</name>
    <dbReference type="NCBI Taxonomy" id="2762274"/>
    <lineage>
        <taxon>Bacteria</taxon>
        <taxon>Pseudomonadati</taxon>
        <taxon>Bacteroidota</taxon>
        <taxon>Flavobacteriia</taxon>
        <taxon>Flavobacteriales</taxon>
        <taxon>Flavobacteriaceae</taxon>
        <taxon>Arenibacter</taxon>
    </lineage>
</organism>
<keyword evidence="2" id="KW-1185">Reference proteome</keyword>
<dbReference type="RefSeq" id="WP_187582135.1">
    <property type="nucleotide sequence ID" value="NZ_JACLHY010000003.1"/>
</dbReference>
<protein>
    <recommendedName>
        <fullName evidence="3">Lipocalin-like domain-containing protein</fullName>
    </recommendedName>
</protein>
<name>A0ABR7QJP1_9FLAO</name>
<accession>A0ABR7QJP1</accession>